<gene>
    <name evidence="1" type="ORF">EAH81_01220</name>
</gene>
<dbReference type="AlphaFoldDB" id="A0A502F7C1"/>
<dbReference type="OrthoDB" id="1364249at2"/>
<comment type="caution">
    <text evidence="1">The sequence shown here is derived from an EMBL/GenBank/DDBJ whole genome shotgun (WGS) entry which is preliminary data.</text>
</comment>
<name>A0A502F7C1_9FLAO</name>
<keyword evidence="2" id="KW-1185">Reference proteome</keyword>
<dbReference type="Proteomes" id="UP000319700">
    <property type="component" value="Unassembled WGS sequence"/>
</dbReference>
<organism evidence="1 2">
    <name type="scientific">Flavobacterium pectinovorum</name>
    <dbReference type="NCBI Taxonomy" id="29533"/>
    <lineage>
        <taxon>Bacteria</taxon>
        <taxon>Pseudomonadati</taxon>
        <taxon>Bacteroidota</taxon>
        <taxon>Flavobacteriia</taxon>
        <taxon>Flavobacteriales</taxon>
        <taxon>Flavobacteriaceae</taxon>
        <taxon>Flavobacterium</taxon>
    </lineage>
</organism>
<evidence type="ECO:0000313" key="1">
    <source>
        <dbReference type="EMBL" id="TPG45252.1"/>
    </source>
</evidence>
<dbReference type="EMBL" id="RCZH01000001">
    <property type="protein sequence ID" value="TPG45252.1"/>
    <property type="molecule type" value="Genomic_DNA"/>
</dbReference>
<protein>
    <submittedName>
        <fullName evidence="1">Uncharacterized protein</fullName>
    </submittedName>
</protein>
<proteinExistence type="predicted"/>
<sequence length="132" mass="15500">MESNENNRKGFMPIEPNIYDHLNGDYDLIISCFEYIRGEIPTILNIDPDDIEVFLVSFCNFLGQYYPAIGIRNKTDSKKSLSFDFFEIDEKVENWLANFGIENLKQKATEIKSIDWKTLQDLQEYPSQTRPF</sequence>
<evidence type="ECO:0000313" key="2">
    <source>
        <dbReference type="Proteomes" id="UP000319700"/>
    </source>
</evidence>
<dbReference type="RefSeq" id="WP_140502856.1">
    <property type="nucleotide sequence ID" value="NZ_RCZH01000001.1"/>
</dbReference>
<accession>A0A502F7C1</accession>
<reference evidence="1 2" key="1">
    <citation type="journal article" date="2019" name="Environ. Microbiol.">
        <title>Species interactions and distinct microbial communities in high Arctic permafrost affected cryosols are associated with the CH4 and CO2 gas fluxes.</title>
        <authorList>
            <person name="Altshuler I."/>
            <person name="Hamel J."/>
            <person name="Turney S."/>
            <person name="Magnuson E."/>
            <person name="Levesque R."/>
            <person name="Greer C."/>
            <person name="Whyte L.G."/>
        </authorList>
    </citation>
    <scope>NUCLEOTIDE SEQUENCE [LARGE SCALE GENOMIC DNA]</scope>
    <source>
        <strain evidence="1 2">42</strain>
    </source>
</reference>